<dbReference type="NCBIfam" id="NF001862">
    <property type="entry name" value="PRK00601.1"/>
    <property type="match status" value="1"/>
</dbReference>
<evidence type="ECO:0000256" key="1">
    <source>
        <dbReference type="ARBA" id="ARBA00006581"/>
    </source>
</evidence>
<evidence type="ECO:0000256" key="2">
    <source>
        <dbReference type="ARBA" id="ARBA00012379"/>
    </source>
</evidence>
<dbReference type="PANTHER" id="PTHR11241:SF0">
    <property type="entry name" value="DEOXYURIDINE 5'-TRIPHOSPHATE NUCLEOTIDOHYDROLASE"/>
    <property type="match status" value="1"/>
</dbReference>
<dbReference type="NCBIfam" id="TIGR00576">
    <property type="entry name" value="dut"/>
    <property type="match status" value="1"/>
</dbReference>
<name>A0A1G6RYF5_9PROT</name>
<gene>
    <name evidence="7" type="ORF">SAMN04487779_1004192</name>
</gene>
<dbReference type="InterPro" id="IPR036157">
    <property type="entry name" value="dUTPase-like_sf"/>
</dbReference>
<keyword evidence="8" id="KW-1185">Reference proteome</keyword>
<dbReference type="InterPro" id="IPR029054">
    <property type="entry name" value="dUTPase-like"/>
</dbReference>
<keyword evidence="4" id="KW-0546">Nucleotide metabolism</keyword>
<dbReference type="InterPro" id="IPR033704">
    <property type="entry name" value="dUTPase_trimeric"/>
</dbReference>
<comment type="catalytic activity">
    <reaction evidence="5">
        <text>dUTP + H2O = dUMP + diphosphate + H(+)</text>
        <dbReference type="Rhea" id="RHEA:10248"/>
        <dbReference type="ChEBI" id="CHEBI:15377"/>
        <dbReference type="ChEBI" id="CHEBI:15378"/>
        <dbReference type="ChEBI" id="CHEBI:33019"/>
        <dbReference type="ChEBI" id="CHEBI:61555"/>
        <dbReference type="ChEBI" id="CHEBI:246422"/>
        <dbReference type="EC" id="3.6.1.23"/>
    </reaction>
</comment>
<protein>
    <recommendedName>
        <fullName evidence="2">dUTP diphosphatase</fullName>
        <ecNumber evidence="2">3.6.1.23</ecNumber>
    </recommendedName>
</protein>
<dbReference type="AlphaFoldDB" id="A0A1G6RYF5"/>
<organism evidence="7 8">
    <name type="scientific">Belnapia rosea</name>
    <dbReference type="NCBI Taxonomy" id="938405"/>
    <lineage>
        <taxon>Bacteria</taxon>
        <taxon>Pseudomonadati</taxon>
        <taxon>Pseudomonadota</taxon>
        <taxon>Alphaproteobacteria</taxon>
        <taxon>Acetobacterales</taxon>
        <taxon>Roseomonadaceae</taxon>
        <taxon>Belnapia</taxon>
    </lineage>
</organism>
<accession>A0A1G6RYF5</accession>
<dbReference type="GO" id="GO:0046081">
    <property type="term" value="P:dUTP catabolic process"/>
    <property type="evidence" value="ECO:0007669"/>
    <property type="project" value="InterPro"/>
</dbReference>
<dbReference type="GO" id="GO:0004170">
    <property type="term" value="F:dUTP diphosphatase activity"/>
    <property type="evidence" value="ECO:0007669"/>
    <property type="project" value="UniProtKB-EC"/>
</dbReference>
<dbReference type="EC" id="3.6.1.23" evidence="2"/>
<dbReference type="STRING" id="938405.SAMN02927895_04279"/>
<dbReference type="EMBL" id="FMZX01000004">
    <property type="protein sequence ID" value="SDD09700.1"/>
    <property type="molecule type" value="Genomic_DNA"/>
</dbReference>
<dbReference type="RefSeq" id="WP_090663133.1">
    <property type="nucleotide sequence ID" value="NZ_FMZX01000004.1"/>
</dbReference>
<sequence>MGDPMIELKLLDERLRQWGLPRYQTGMAAAIDLHACLDAPLVLQPGTAPALISSGIALHMARSGMAALVLPRSGLGHRKGLVLGNLVGLIDADYTGPVLVSAWNRNPPGGEAITIEPGERFAQMVFVPVLRPEFTVVEEFTAASARGAGGFGSTG</sequence>
<dbReference type="Pfam" id="PF00692">
    <property type="entry name" value="dUTPase"/>
    <property type="match status" value="1"/>
</dbReference>
<feature type="domain" description="dUTPase-like" evidence="6">
    <location>
        <begin position="18"/>
        <end position="155"/>
    </location>
</feature>
<evidence type="ECO:0000256" key="5">
    <source>
        <dbReference type="ARBA" id="ARBA00047686"/>
    </source>
</evidence>
<evidence type="ECO:0000256" key="3">
    <source>
        <dbReference type="ARBA" id="ARBA00022801"/>
    </source>
</evidence>
<dbReference type="GO" id="GO:0000287">
    <property type="term" value="F:magnesium ion binding"/>
    <property type="evidence" value="ECO:0007669"/>
    <property type="project" value="InterPro"/>
</dbReference>
<evidence type="ECO:0000313" key="8">
    <source>
        <dbReference type="Proteomes" id="UP000198925"/>
    </source>
</evidence>
<comment type="similarity">
    <text evidence="1">Belongs to the dUTPase family.</text>
</comment>
<proteinExistence type="inferred from homology"/>
<evidence type="ECO:0000313" key="7">
    <source>
        <dbReference type="EMBL" id="SDD09700.1"/>
    </source>
</evidence>
<dbReference type="InterPro" id="IPR008181">
    <property type="entry name" value="dUTPase"/>
</dbReference>
<keyword evidence="3 7" id="KW-0378">Hydrolase</keyword>
<dbReference type="GO" id="GO:0006226">
    <property type="term" value="P:dUMP biosynthetic process"/>
    <property type="evidence" value="ECO:0007669"/>
    <property type="project" value="InterPro"/>
</dbReference>
<dbReference type="Gene3D" id="2.70.40.10">
    <property type="match status" value="1"/>
</dbReference>
<dbReference type="PANTHER" id="PTHR11241">
    <property type="entry name" value="DEOXYURIDINE 5'-TRIPHOSPHATE NUCLEOTIDOHYDROLASE"/>
    <property type="match status" value="1"/>
</dbReference>
<dbReference type="CDD" id="cd07557">
    <property type="entry name" value="trimeric_dUTPase"/>
    <property type="match status" value="1"/>
</dbReference>
<dbReference type="SUPFAM" id="SSF51283">
    <property type="entry name" value="dUTPase-like"/>
    <property type="match status" value="1"/>
</dbReference>
<reference evidence="7 8" key="1">
    <citation type="submission" date="2016-10" db="EMBL/GenBank/DDBJ databases">
        <authorList>
            <person name="de Groot N.N."/>
        </authorList>
    </citation>
    <scope>NUCLEOTIDE SEQUENCE [LARGE SCALE GENOMIC DNA]</scope>
    <source>
        <strain evidence="7 8">CPCC 100156</strain>
    </source>
</reference>
<evidence type="ECO:0000256" key="4">
    <source>
        <dbReference type="ARBA" id="ARBA00023080"/>
    </source>
</evidence>
<dbReference type="Proteomes" id="UP000198925">
    <property type="component" value="Unassembled WGS sequence"/>
</dbReference>
<evidence type="ECO:0000259" key="6">
    <source>
        <dbReference type="Pfam" id="PF00692"/>
    </source>
</evidence>